<gene>
    <name evidence="1" type="ORF">UFOPK2786_00343</name>
</gene>
<organism evidence="1">
    <name type="scientific">freshwater metagenome</name>
    <dbReference type="NCBI Taxonomy" id="449393"/>
    <lineage>
        <taxon>unclassified sequences</taxon>
        <taxon>metagenomes</taxon>
        <taxon>ecological metagenomes</taxon>
    </lineage>
</organism>
<name>A0A6J6SFR8_9ZZZZ</name>
<reference evidence="1" key="1">
    <citation type="submission" date="2020-05" db="EMBL/GenBank/DDBJ databases">
        <authorList>
            <person name="Chiriac C."/>
            <person name="Salcher M."/>
            <person name="Ghai R."/>
            <person name="Kavagutti S V."/>
        </authorList>
    </citation>
    <scope>NUCLEOTIDE SEQUENCE</scope>
</reference>
<dbReference type="CDD" id="cd12797">
    <property type="entry name" value="M23_peptidase"/>
    <property type="match status" value="1"/>
</dbReference>
<evidence type="ECO:0000313" key="1">
    <source>
        <dbReference type="EMBL" id="CAB4733548.1"/>
    </source>
</evidence>
<dbReference type="AlphaFoldDB" id="A0A6J6SFR8"/>
<accession>A0A6J6SFR8</accession>
<dbReference type="EMBL" id="CAEZYW010000034">
    <property type="protein sequence ID" value="CAB4733548.1"/>
    <property type="molecule type" value="Genomic_DNA"/>
</dbReference>
<proteinExistence type="predicted"/>
<sequence>MRNVRALLVVTAMVSLTLGSATSVFADDGVALTAAQETCLKKALTAAEFEQFLANPFDLGLKDKAKSCQVSGGSGNGTGGAVVKPGKVATTGNWITANPFDLSHVTAISVFRSCSGHDYSGTNISGQPESDRSMKHYIQTDIPWTSTGSLKGFAPFAGTVTVTSEQFPLGKQVAVTSPVTGWQMVYFHGDPQVKNGAKVKAGQAVIAWPPSNAPAVIDQLHPEGTSFDVALRAADGRYMDSPLLHMAPKVAKAWSAKGFTPARAIVSKTARDAAPCNATYNATDATDWVRAN</sequence>
<protein>
    <submittedName>
        <fullName evidence="1">Unannotated protein</fullName>
    </submittedName>
</protein>